<organism evidence="2 3">
    <name type="scientific">Moniliophthora roreri</name>
    <name type="common">Frosty pod rot fungus</name>
    <name type="synonym">Monilia roreri</name>
    <dbReference type="NCBI Taxonomy" id="221103"/>
    <lineage>
        <taxon>Eukaryota</taxon>
        <taxon>Fungi</taxon>
        <taxon>Dikarya</taxon>
        <taxon>Basidiomycota</taxon>
        <taxon>Agaricomycotina</taxon>
        <taxon>Agaricomycetes</taxon>
        <taxon>Agaricomycetidae</taxon>
        <taxon>Agaricales</taxon>
        <taxon>Marasmiineae</taxon>
        <taxon>Marasmiaceae</taxon>
        <taxon>Moniliophthora</taxon>
    </lineage>
</organism>
<sequence>MQASLGLPSFSANTCFHHRHWDLDHYDATEKLHLLRRLSPATTRLARSVDLPILQDDRFEDLEDSVSTIAFDTLESYNSLEADVGDSISEADEDTDRTLYPRMER</sequence>
<name>A0A0W0G6V3_MONRR</name>
<feature type="compositionally biased region" description="Basic and acidic residues" evidence="1">
    <location>
        <begin position="96"/>
        <end position="105"/>
    </location>
</feature>
<accession>A0A0W0G6V3</accession>
<evidence type="ECO:0000313" key="2">
    <source>
        <dbReference type="EMBL" id="KTB44308.1"/>
    </source>
</evidence>
<proteinExistence type="predicted"/>
<dbReference type="Proteomes" id="UP000054988">
    <property type="component" value="Unassembled WGS sequence"/>
</dbReference>
<feature type="region of interest" description="Disordered" evidence="1">
    <location>
        <begin position="84"/>
        <end position="105"/>
    </location>
</feature>
<gene>
    <name evidence="2" type="ORF">WG66_3124</name>
</gene>
<evidence type="ECO:0000256" key="1">
    <source>
        <dbReference type="SAM" id="MobiDB-lite"/>
    </source>
</evidence>
<comment type="caution">
    <text evidence="2">The sequence shown here is derived from an EMBL/GenBank/DDBJ whole genome shotgun (WGS) entry which is preliminary data.</text>
</comment>
<dbReference type="EMBL" id="LATX01000953">
    <property type="protein sequence ID" value="KTB44308.1"/>
    <property type="molecule type" value="Genomic_DNA"/>
</dbReference>
<evidence type="ECO:0000313" key="3">
    <source>
        <dbReference type="Proteomes" id="UP000054988"/>
    </source>
</evidence>
<dbReference type="AlphaFoldDB" id="A0A0W0G6V3"/>
<protein>
    <submittedName>
        <fullName evidence="2">Uncharacterized protein</fullName>
    </submittedName>
</protein>
<reference evidence="2 3" key="1">
    <citation type="submission" date="2015-12" db="EMBL/GenBank/DDBJ databases">
        <title>Draft genome sequence of Moniliophthora roreri, the causal agent of frosty pod rot of cacao.</title>
        <authorList>
            <person name="Aime M.C."/>
            <person name="Diaz-Valderrama J.R."/>
            <person name="Kijpornyongpan T."/>
            <person name="Phillips-Mora W."/>
        </authorList>
    </citation>
    <scope>NUCLEOTIDE SEQUENCE [LARGE SCALE GENOMIC DNA]</scope>
    <source>
        <strain evidence="2 3">MCA 2952</strain>
    </source>
</reference>